<dbReference type="Gene3D" id="3.30.1330.80">
    <property type="entry name" value="Hypothetical protein, similar to alpha- acetolactate decarboxylase, domain 2"/>
    <property type="match status" value="1"/>
</dbReference>
<dbReference type="EMBL" id="CADCWO010000230">
    <property type="protein sequence ID" value="CAA9588439.1"/>
    <property type="molecule type" value="Genomic_DNA"/>
</dbReference>
<organism evidence="2">
    <name type="scientific">uncultured Synechococcales cyanobacterium</name>
    <dbReference type="NCBI Taxonomy" id="1936017"/>
    <lineage>
        <taxon>Bacteria</taxon>
        <taxon>Bacillati</taxon>
        <taxon>Cyanobacteriota</taxon>
        <taxon>Cyanophyceae</taxon>
        <taxon>Synechococcales</taxon>
        <taxon>environmental samples</taxon>
    </lineage>
</organism>
<dbReference type="Pfam" id="PF03479">
    <property type="entry name" value="PCC"/>
    <property type="match status" value="1"/>
</dbReference>
<evidence type="ECO:0000313" key="2">
    <source>
        <dbReference type="EMBL" id="CAA9588439.1"/>
    </source>
</evidence>
<accession>A0A6J4VYR2</accession>
<dbReference type="SUPFAM" id="SSF117856">
    <property type="entry name" value="AF0104/ALDC/Ptd012-like"/>
    <property type="match status" value="1"/>
</dbReference>
<feature type="domain" description="PPC" evidence="1">
    <location>
        <begin position="1"/>
        <end position="129"/>
    </location>
</feature>
<dbReference type="InterPro" id="IPR005175">
    <property type="entry name" value="PPC_dom"/>
</dbReference>
<reference evidence="2" key="1">
    <citation type="submission" date="2020-02" db="EMBL/GenBank/DDBJ databases">
        <authorList>
            <person name="Meier V. D."/>
        </authorList>
    </citation>
    <scope>NUCLEOTIDE SEQUENCE</scope>
    <source>
        <strain evidence="2">AVDCRST_MAG81</strain>
    </source>
</reference>
<evidence type="ECO:0000259" key="1">
    <source>
        <dbReference type="PROSITE" id="PS51742"/>
    </source>
</evidence>
<sequence>MKTFALRLKPGSDLKESLKDFTHAYQLQAGFILTAVGSLEKATLRFANQRVTQVFEQKFELVALSGTLSSSGVHLHIAIADQNGKTMGGHLETGCTIYTTAEIVIGASKEFAFERVIDQETGFKELQIFPS</sequence>
<dbReference type="PANTHER" id="PTHR34988">
    <property type="entry name" value="PROTEIN, PUTATIVE-RELATED"/>
    <property type="match status" value="1"/>
</dbReference>
<dbReference type="CDD" id="cd11378">
    <property type="entry name" value="DUF296"/>
    <property type="match status" value="1"/>
</dbReference>
<dbReference type="PANTHER" id="PTHR34988:SF1">
    <property type="entry name" value="DNA-BINDING PROTEIN"/>
    <property type="match status" value="1"/>
</dbReference>
<dbReference type="AlphaFoldDB" id="A0A6J4VYR2"/>
<dbReference type="PROSITE" id="PS51742">
    <property type="entry name" value="PPC"/>
    <property type="match status" value="1"/>
</dbReference>
<proteinExistence type="predicted"/>
<protein>
    <recommendedName>
        <fullName evidence="1">PPC domain-containing protein</fullName>
    </recommendedName>
</protein>
<name>A0A6J4VYR2_9CYAN</name>
<gene>
    <name evidence="2" type="ORF">AVDCRST_MAG81-4728</name>
</gene>